<protein>
    <recommendedName>
        <fullName evidence="4">DUF4386 family protein</fullName>
    </recommendedName>
</protein>
<accession>W9GFA0</accession>
<feature type="transmembrane region" description="Helical" evidence="1">
    <location>
        <begin position="201"/>
        <end position="222"/>
    </location>
</feature>
<comment type="caution">
    <text evidence="2">The sequence shown here is derived from an EMBL/GenBank/DDBJ whole genome shotgun (WGS) entry which is preliminary data.</text>
</comment>
<dbReference type="Proteomes" id="UP000019489">
    <property type="component" value="Unassembled WGS sequence"/>
</dbReference>
<keyword evidence="3" id="KW-1185">Reference proteome</keyword>
<organism evidence="2 3">
    <name type="scientific">Intrasporangium oryzae NRRL B-24470</name>
    <dbReference type="NCBI Taxonomy" id="1386089"/>
    <lineage>
        <taxon>Bacteria</taxon>
        <taxon>Bacillati</taxon>
        <taxon>Actinomycetota</taxon>
        <taxon>Actinomycetes</taxon>
        <taxon>Micrococcales</taxon>
        <taxon>Intrasporangiaceae</taxon>
        <taxon>Intrasporangium</taxon>
    </lineage>
</organism>
<keyword evidence="1" id="KW-0812">Transmembrane</keyword>
<sequence>MRPPDPVWHLLLGVGGVCAWIFVLLLVVAIVLSVTTPAPPIDGGAATLAYIAGHRTLYVVHQELWLVPGAFAAVTYLALYPALRRVDQSLATLGTAVGGAAWALTLAVPTTSTGAPALVYLSDQAALTLDPARKAALAAAAETLIAQNRTPSAVGVLTTVGMLLVSVAMAKGGFPRWVAYLGIATGALGIVSEVLRPVIEGGYAVYGILLLVWTGAVGWCLLSLARARTIHEPGGLSALR</sequence>
<keyword evidence="1" id="KW-0472">Membrane</keyword>
<dbReference type="AlphaFoldDB" id="W9GFA0"/>
<feature type="transmembrane region" description="Helical" evidence="1">
    <location>
        <begin position="177"/>
        <end position="195"/>
    </location>
</feature>
<feature type="transmembrane region" description="Helical" evidence="1">
    <location>
        <begin position="90"/>
        <end position="108"/>
    </location>
</feature>
<reference evidence="2 3" key="1">
    <citation type="submission" date="2013-08" db="EMBL/GenBank/DDBJ databases">
        <title>Intrasporangium oryzae NRRL B-24470.</title>
        <authorList>
            <person name="Liu H."/>
            <person name="Wang G."/>
        </authorList>
    </citation>
    <scope>NUCLEOTIDE SEQUENCE [LARGE SCALE GENOMIC DNA]</scope>
    <source>
        <strain evidence="2 3">NRRL B-24470</strain>
    </source>
</reference>
<feature type="transmembrane region" description="Helical" evidence="1">
    <location>
        <begin position="64"/>
        <end position="83"/>
    </location>
</feature>
<evidence type="ECO:0000313" key="2">
    <source>
        <dbReference type="EMBL" id="EWT02519.1"/>
    </source>
</evidence>
<gene>
    <name evidence="2" type="ORF">N865_05300</name>
</gene>
<dbReference type="STRING" id="1386089.N865_05300"/>
<dbReference type="OrthoDB" id="3729741at2"/>
<dbReference type="eggNOG" id="ENOG5032949">
    <property type="taxonomic scope" value="Bacteria"/>
</dbReference>
<dbReference type="RefSeq" id="WP_034803049.1">
    <property type="nucleotide sequence ID" value="NZ_AWSA01000010.1"/>
</dbReference>
<evidence type="ECO:0000256" key="1">
    <source>
        <dbReference type="SAM" id="Phobius"/>
    </source>
</evidence>
<proteinExistence type="predicted"/>
<feature type="transmembrane region" description="Helical" evidence="1">
    <location>
        <begin position="7"/>
        <end position="32"/>
    </location>
</feature>
<evidence type="ECO:0000313" key="3">
    <source>
        <dbReference type="Proteomes" id="UP000019489"/>
    </source>
</evidence>
<name>W9GFA0_9MICO</name>
<dbReference type="InterPro" id="IPR025495">
    <property type="entry name" value="DUF4386"/>
</dbReference>
<feature type="transmembrane region" description="Helical" evidence="1">
    <location>
        <begin position="152"/>
        <end position="170"/>
    </location>
</feature>
<dbReference type="Pfam" id="PF14329">
    <property type="entry name" value="DUF4386"/>
    <property type="match status" value="1"/>
</dbReference>
<evidence type="ECO:0008006" key="4">
    <source>
        <dbReference type="Google" id="ProtNLM"/>
    </source>
</evidence>
<keyword evidence="1" id="KW-1133">Transmembrane helix</keyword>
<dbReference type="EMBL" id="AWSA01000010">
    <property type="protein sequence ID" value="EWT02519.1"/>
    <property type="molecule type" value="Genomic_DNA"/>
</dbReference>